<evidence type="ECO:0000256" key="2">
    <source>
        <dbReference type="SAM" id="Phobius"/>
    </source>
</evidence>
<accession>A0A560WAT2</accession>
<feature type="transmembrane region" description="Helical" evidence="2">
    <location>
        <begin position="1226"/>
        <end position="1246"/>
    </location>
</feature>
<feature type="transmembrane region" description="Helical" evidence="2">
    <location>
        <begin position="324"/>
        <end position="349"/>
    </location>
</feature>
<keyword evidence="2" id="KW-1133">Transmembrane helix</keyword>
<keyword evidence="2" id="KW-0812">Transmembrane</keyword>
<dbReference type="SUPFAM" id="SSF49785">
    <property type="entry name" value="Galactose-binding domain-like"/>
    <property type="match status" value="2"/>
</dbReference>
<feature type="region of interest" description="Disordered" evidence="1">
    <location>
        <begin position="990"/>
        <end position="1009"/>
    </location>
</feature>
<feature type="transmembrane region" description="Helical" evidence="2">
    <location>
        <begin position="77"/>
        <end position="95"/>
    </location>
</feature>
<evidence type="ECO:0000313" key="5">
    <source>
        <dbReference type="EMBL" id="TWD14741.1"/>
    </source>
</evidence>
<reference evidence="5 6" key="1">
    <citation type="submission" date="2019-06" db="EMBL/GenBank/DDBJ databases">
        <title>Sequencing the genomes of 1000 actinobacteria strains.</title>
        <authorList>
            <person name="Klenk H.-P."/>
        </authorList>
    </citation>
    <scope>NUCLEOTIDE SEQUENCE [LARGE SCALE GENOMIC DNA]</scope>
    <source>
        <strain evidence="5 6">DSM 18935</strain>
    </source>
</reference>
<feature type="transmembrane region" description="Helical" evidence="2">
    <location>
        <begin position="130"/>
        <end position="149"/>
    </location>
</feature>
<name>A0A560WAT2_9MICO</name>
<dbReference type="Pfam" id="PF24607">
    <property type="entry name" value="CBM_AftD"/>
    <property type="match status" value="1"/>
</dbReference>
<dbReference type="InterPro" id="IPR021798">
    <property type="entry name" value="AftD_N"/>
</dbReference>
<feature type="transmembrane region" description="Helical" evidence="2">
    <location>
        <begin position="289"/>
        <end position="312"/>
    </location>
</feature>
<feature type="transmembrane region" description="Helical" evidence="2">
    <location>
        <begin position="101"/>
        <end position="118"/>
    </location>
</feature>
<gene>
    <name evidence="5" type="ORF">FB557_2166</name>
</gene>
<proteinExistence type="predicted"/>
<dbReference type="EMBL" id="VIUW01000003">
    <property type="protein sequence ID" value="TWD14741.1"/>
    <property type="molecule type" value="Genomic_DNA"/>
</dbReference>
<keyword evidence="6" id="KW-1185">Reference proteome</keyword>
<keyword evidence="2" id="KW-0472">Membrane</keyword>
<feature type="domain" description="Arabinofuranosyltransferase D third carbohydrate binding module" evidence="4">
    <location>
        <begin position="935"/>
        <end position="1066"/>
    </location>
</feature>
<protein>
    <submittedName>
        <fullName evidence="5">Arabinofuranan 3-O-arabinosyltransferase</fullName>
    </submittedName>
</protein>
<dbReference type="InterPro" id="IPR056997">
    <property type="entry name" value="CBM_AftD"/>
</dbReference>
<feature type="transmembrane region" description="Helical" evidence="2">
    <location>
        <begin position="369"/>
        <end position="387"/>
    </location>
</feature>
<evidence type="ECO:0000259" key="4">
    <source>
        <dbReference type="Pfam" id="PF24607"/>
    </source>
</evidence>
<comment type="caution">
    <text evidence="5">The sequence shown here is derived from an EMBL/GenBank/DDBJ whole genome shotgun (WGS) entry which is preliminary data.</text>
</comment>
<dbReference type="GO" id="GO:0016740">
    <property type="term" value="F:transferase activity"/>
    <property type="evidence" value="ECO:0007669"/>
    <property type="project" value="UniProtKB-KW"/>
</dbReference>
<keyword evidence="5" id="KW-0808">Transferase</keyword>
<organism evidence="5 6">
    <name type="scientific">Marihabitans asiaticum</name>
    <dbReference type="NCBI Taxonomy" id="415218"/>
    <lineage>
        <taxon>Bacteria</taxon>
        <taxon>Bacillati</taxon>
        <taxon>Actinomycetota</taxon>
        <taxon>Actinomycetes</taxon>
        <taxon>Micrococcales</taxon>
        <taxon>Intrasporangiaceae</taxon>
        <taxon>Marihabitans</taxon>
    </lineage>
</organism>
<feature type="transmembrane region" description="Helical" evidence="2">
    <location>
        <begin position="1300"/>
        <end position="1317"/>
    </location>
</feature>
<feature type="transmembrane region" description="Helical" evidence="2">
    <location>
        <begin position="1266"/>
        <end position="1288"/>
    </location>
</feature>
<dbReference type="InterPro" id="IPR008979">
    <property type="entry name" value="Galactose-bd-like_sf"/>
</dbReference>
<dbReference type="Gene3D" id="2.60.120.260">
    <property type="entry name" value="Galactose-binding domain-like"/>
    <property type="match status" value="1"/>
</dbReference>
<evidence type="ECO:0000259" key="3">
    <source>
        <dbReference type="Pfam" id="PF11847"/>
    </source>
</evidence>
<feature type="domain" description="Alpha-(1-&gt;3)-arabinofuranosyltransferase N-terminal GT-C" evidence="3">
    <location>
        <begin position="26"/>
        <end position="675"/>
    </location>
</feature>
<sequence>MSGDHSGEPESRITRWLRALGPSAFLIAFALVQQPGRIAGDTKLDLVVDPVGYLSRALQLWDSTGAAGQLQNQAYGYLWPMGPFFAVFDLVGVPAWVTQRLWWALILLVAFHGMRLLLKRLSIGTEGSRLLGALAYALAPRMLLGLGAVSSEIWPMAVAPWVLIPLVAVGPGELWTAALRSAAAVLMTGAVNAVATGAVLVLPVLWILTRERWRLALLWRWAVAVAAVSLWWVGPLLLLGRYSPPFLSWIEAAEVSTSLASATEALRGTTQWLATIGWPQNSLWPAGPIVLGATPLVALGLVLVLLGLAGLVTAPSTWGGFARVGLLAGLVLVMLGSTTGALPWAPIAAAQPLLDGALAPLRNAHKFEPVIRIPLVMGLTHAVPVLARWGARRRWWRPALVPTVAAAAVVAMGAGPALVGVVQRGSFVEVPDYWQEAADYLEATDDGGRALVVPGATFPASYWGNSRDEPLQPLAMTPWMVRNAVPLGSAGATRLLNDIEARIASGYGGEELGRLFERTGITRVLLRADLDYSASGAPEPQVTDAALRSAGLRRVKSIGPEVGLSASATLRPFVGEEAALPAIGIYELPGSSGVVPPTARAKPLVVVGGPEAVALTATKRPMVLASDTRSVTETVETDSSVILTDTLQRREANFAAVRSLYGPLLAEDEPYRANRADHDWLMPWLPADGGDAQTAALLSGAESVRASSSLTMPAFGQKGDPSALPESAFDGSGDTAWRSAGEDPVGQWIEVQWEDQVDLGLTIPVTFDMDEGASVAEVRVETDAGSARTPITPPGFASDPPARYTVDVAVPAGSSSRFRLRVTDVHDERPTVSIRDIGAGSLPRVETWARVPGPVPGQLAGTHLQTSIDRAYACITDRAGIVRCRDGSDRRAPDETDLRREIELAGESTVAITGTLIPRPASDRLLARLDGLDVSASSTFHSPQTAAELGVDGDPSTYWAPRPEADGDPWIELSWPDRRPVTELALQTDPAVGGRRPTKVRIQSDGRSDVERAVSADGTVTIPEVRTSRIRVTVLEAESTRPQLLLPSDEPPVVIGEVEVVDAPRSALDGAQKVGLKCGFGPSLQVDGEEVQTRVTGTREQLRLGRPMSLTACGDVSLSVGTHRIRVLASPAFAPRTLTLASDALAEPESAPVEPTRWTSTSRSVEVGERAEAVVLQVRENANPGWVATSGGEVLSPITVDGWSQGWVLPAGGATSVDLEFRPQRVYFALIVGGLVLAGMVLALAVVSRRKSTTVPTTVGTPARRWSSIAIPSAALFFLGGPLGLLGLGLVRLPERCRPAVLLAVLATVWVVWSAASPWPSGLETNRDVVSQLLALTVVGAAVSAPQARARGRSGS</sequence>
<evidence type="ECO:0000313" key="6">
    <source>
        <dbReference type="Proteomes" id="UP000315628"/>
    </source>
</evidence>
<dbReference type="Pfam" id="PF11847">
    <property type="entry name" value="GT-C_AftD"/>
    <property type="match status" value="1"/>
</dbReference>
<evidence type="ECO:0000256" key="1">
    <source>
        <dbReference type="SAM" id="MobiDB-lite"/>
    </source>
</evidence>
<dbReference type="RefSeq" id="WP_170236268.1">
    <property type="nucleotide sequence ID" value="NZ_BAAAYT010000002.1"/>
</dbReference>
<dbReference type="Proteomes" id="UP000315628">
    <property type="component" value="Unassembled WGS sequence"/>
</dbReference>
<feature type="transmembrane region" description="Helical" evidence="2">
    <location>
        <begin position="218"/>
        <end position="239"/>
    </location>
</feature>
<feature type="transmembrane region" description="Helical" evidence="2">
    <location>
        <begin position="182"/>
        <end position="206"/>
    </location>
</feature>